<dbReference type="InterPro" id="IPR002328">
    <property type="entry name" value="ADH_Zn_CS"/>
</dbReference>
<evidence type="ECO:0000256" key="1">
    <source>
        <dbReference type="ARBA" id="ARBA00022723"/>
    </source>
</evidence>
<dbReference type="Pfam" id="PF00107">
    <property type="entry name" value="ADH_zinc_N"/>
    <property type="match status" value="1"/>
</dbReference>
<comment type="cofactor">
    <cofactor evidence="4">
        <name>Zn(2+)</name>
        <dbReference type="ChEBI" id="CHEBI:29105"/>
    </cofactor>
</comment>
<evidence type="ECO:0000313" key="6">
    <source>
        <dbReference type="EMBL" id="KMT60186.1"/>
    </source>
</evidence>
<dbReference type="InterPro" id="IPR011032">
    <property type="entry name" value="GroES-like_sf"/>
</dbReference>
<evidence type="ECO:0000256" key="4">
    <source>
        <dbReference type="RuleBase" id="RU361277"/>
    </source>
</evidence>
<feature type="domain" description="Enoyl reductase (ER)" evidence="5">
    <location>
        <begin position="9"/>
        <end position="343"/>
    </location>
</feature>
<organism evidence="6 7">
    <name type="scientific">Listeria fleischmannii 1991</name>
    <dbReference type="NCBI Taxonomy" id="1430899"/>
    <lineage>
        <taxon>Bacteria</taxon>
        <taxon>Bacillati</taxon>
        <taxon>Bacillota</taxon>
        <taxon>Bacilli</taxon>
        <taxon>Bacillales</taxon>
        <taxon>Listeriaceae</taxon>
        <taxon>Listeria</taxon>
    </lineage>
</organism>
<evidence type="ECO:0000256" key="2">
    <source>
        <dbReference type="ARBA" id="ARBA00022833"/>
    </source>
</evidence>
<evidence type="ECO:0000259" key="5">
    <source>
        <dbReference type="SMART" id="SM00829"/>
    </source>
</evidence>
<accession>A0A0J8J7B1</accession>
<dbReference type="Gene3D" id="3.90.180.10">
    <property type="entry name" value="Medium-chain alcohol dehydrogenases, catalytic domain"/>
    <property type="match status" value="1"/>
</dbReference>
<dbReference type="Proteomes" id="UP000052258">
    <property type="component" value="Unassembled WGS sequence"/>
</dbReference>
<dbReference type="PANTHER" id="PTHR43401">
    <property type="entry name" value="L-THREONINE 3-DEHYDROGENASE"/>
    <property type="match status" value="1"/>
</dbReference>
<dbReference type="PROSITE" id="PS00059">
    <property type="entry name" value="ADH_ZINC"/>
    <property type="match status" value="1"/>
</dbReference>
<dbReference type="SMART" id="SM00829">
    <property type="entry name" value="PKS_ER"/>
    <property type="match status" value="1"/>
</dbReference>
<dbReference type="GO" id="GO:0016491">
    <property type="term" value="F:oxidoreductase activity"/>
    <property type="evidence" value="ECO:0007669"/>
    <property type="project" value="UniProtKB-KW"/>
</dbReference>
<dbReference type="PANTHER" id="PTHR43401:SF2">
    <property type="entry name" value="L-THREONINE 3-DEHYDROGENASE"/>
    <property type="match status" value="1"/>
</dbReference>
<proteinExistence type="inferred from homology"/>
<evidence type="ECO:0000313" key="7">
    <source>
        <dbReference type="Proteomes" id="UP000052258"/>
    </source>
</evidence>
<dbReference type="GO" id="GO:0008270">
    <property type="term" value="F:zinc ion binding"/>
    <property type="evidence" value="ECO:0007669"/>
    <property type="project" value="InterPro"/>
</dbReference>
<gene>
    <name evidence="6" type="ORF">X560_1112</name>
</gene>
<dbReference type="EMBL" id="AZHO01000011">
    <property type="protein sequence ID" value="KMT60186.1"/>
    <property type="molecule type" value="Genomic_DNA"/>
</dbReference>
<dbReference type="Pfam" id="PF08240">
    <property type="entry name" value="ADH_N"/>
    <property type="match status" value="1"/>
</dbReference>
<dbReference type="RefSeq" id="WP_007476948.1">
    <property type="nucleotide sequence ID" value="NZ_KQ130613.1"/>
</dbReference>
<dbReference type="InterPro" id="IPR050129">
    <property type="entry name" value="Zn_alcohol_dh"/>
</dbReference>
<comment type="caution">
    <text evidence="6">The sequence shown here is derived from an EMBL/GenBank/DDBJ whole genome shotgun (WGS) entry which is preliminary data.</text>
</comment>
<dbReference type="OrthoDB" id="9770238at2"/>
<dbReference type="SUPFAM" id="SSF50129">
    <property type="entry name" value="GroES-like"/>
    <property type="match status" value="1"/>
</dbReference>
<dbReference type="InterPro" id="IPR020843">
    <property type="entry name" value="ER"/>
</dbReference>
<dbReference type="CDD" id="cd08236">
    <property type="entry name" value="sugar_DH"/>
    <property type="match status" value="1"/>
</dbReference>
<comment type="similarity">
    <text evidence="4">Belongs to the zinc-containing alcohol dehydrogenase family.</text>
</comment>
<name>A0A0J8J7B1_9LIST</name>
<dbReference type="InterPro" id="IPR013154">
    <property type="entry name" value="ADH-like_N"/>
</dbReference>
<dbReference type="Gene3D" id="3.40.50.720">
    <property type="entry name" value="NAD(P)-binding Rossmann-like Domain"/>
    <property type="match status" value="1"/>
</dbReference>
<dbReference type="InterPro" id="IPR036291">
    <property type="entry name" value="NAD(P)-bd_dom_sf"/>
</dbReference>
<keyword evidence="1 4" id="KW-0479">Metal-binding</keyword>
<dbReference type="PATRIC" id="fig|1430899.3.peg.1146"/>
<keyword evidence="3" id="KW-0560">Oxidoreductase</keyword>
<reference evidence="6 7" key="1">
    <citation type="journal article" date="2015" name="Genome Biol. Evol.">
        <title>Comparative Genomics of Listeria Sensu Lato: Genus-Wide Differences in Evolutionary Dynamics and the Progressive Gain of Complex, Potentially Pathogenicity-Related Traits through Lateral Gene Transfer.</title>
        <authorList>
            <person name="Chiara M."/>
            <person name="Caruso M."/>
            <person name="D'Erchia A.M."/>
            <person name="Manzari C."/>
            <person name="Fraccalvieri R."/>
            <person name="Goffredo E."/>
            <person name="Latorre L."/>
            <person name="Miccolupo A."/>
            <person name="Padalino I."/>
            <person name="Santagada G."/>
            <person name="Chiocco D."/>
            <person name="Pesole G."/>
            <person name="Horner D.S."/>
            <person name="Parisi A."/>
        </authorList>
    </citation>
    <scope>NUCLEOTIDE SEQUENCE [LARGE SCALE GENOMIC DNA]</scope>
    <source>
        <strain evidence="6 7">1991</strain>
    </source>
</reference>
<dbReference type="InterPro" id="IPR013149">
    <property type="entry name" value="ADH-like_C"/>
</dbReference>
<protein>
    <submittedName>
        <fullName evidence="6">Alcohol dehydrogenase</fullName>
    </submittedName>
</protein>
<dbReference type="SUPFAM" id="SSF51735">
    <property type="entry name" value="NAD(P)-binding Rossmann-fold domains"/>
    <property type="match status" value="1"/>
</dbReference>
<keyword evidence="2 4" id="KW-0862">Zinc</keyword>
<evidence type="ECO:0000256" key="3">
    <source>
        <dbReference type="ARBA" id="ARBA00023002"/>
    </source>
</evidence>
<sequence>MRAAVLYEKNEIKAEEIEEAVCHADEVRVKVMAAGICGSDIHKMQTRWKYPLPAVMGHEFSGVITEVGRDVTNVVVGDRVAGIPLLPCGKCEYCQSGEFSLCDNYRMIGSHFYGAFAENTVLKAKNVIKIHDLDFEEAAMLEPLAVSMHGVLGIRPKVGDTVLVFGVGTIGILTVQCLNLTGVKEIIAVDISDKKLEDARKFGCTHTINPQKEDLKARVLELTNGLGVDIAMECAGSKVTQEQCLLVTKKKGKIGYQGIAYADVLLHEEAFENIFRRELTLKGFWNSYSAPFPGKEWHNSIEFVKQGKIKLKPLISHRYAVQDTAEAFKMILSRSEDYNKVLILPQKEVL</sequence>
<dbReference type="AlphaFoldDB" id="A0A0J8J7B1"/>
<keyword evidence="7" id="KW-1185">Reference proteome</keyword>